<dbReference type="EMBL" id="CALNXK010000122">
    <property type="protein sequence ID" value="CAH3162227.1"/>
    <property type="molecule type" value="Genomic_DNA"/>
</dbReference>
<protein>
    <recommendedName>
        <fullName evidence="4">Thyroid transcription factor 1-associated protein 26</fullName>
    </recommendedName>
</protein>
<organism evidence="2 3">
    <name type="scientific">Porites lobata</name>
    <dbReference type="NCBI Taxonomy" id="104759"/>
    <lineage>
        <taxon>Eukaryota</taxon>
        <taxon>Metazoa</taxon>
        <taxon>Cnidaria</taxon>
        <taxon>Anthozoa</taxon>
        <taxon>Hexacorallia</taxon>
        <taxon>Scleractinia</taxon>
        <taxon>Fungiina</taxon>
        <taxon>Poritidae</taxon>
        <taxon>Porites</taxon>
    </lineage>
</organism>
<reference evidence="2 3" key="1">
    <citation type="submission" date="2022-05" db="EMBL/GenBank/DDBJ databases">
        <authorList>
            <consortium name="Genoscope - CEA"/>
            <person name="William W."/>
        </authorList>
    </citation>
    <scope>NUCLEOTIDE SEQUENCE [LARGE SCALE GENOMIC DNA]</scope>
</reference>
<proteinExistence type="predicted"/>
<keyword evidence="3" id="KW-1185">Reference proteome</keyword>
<dbReference type="PANTHER" id="PTHR15657">
    <property type="entry name" value="THYROID TRANSCRIPTION FACTOR 1-ASSOCIATED PROTEIN 26"/>
    <property type="match status" value="1"/>
</dbReference>
<feature type="region of interest" description="Disordered" evidence="1">
    <location>
        <begin position="61"/>
        <end position="100"/>
    </location>
</feature>
<gene>
    <name evidence="2" type="ORF">PLOB_00005220</name>
</gene>
<feature type="region of interest" description="Disordered" evidence="1">
    <location>
        <begin position="1"/>
        <end position="43"/>
    </location>
</feature>
<dbReference type="InterPro" id="IPR013730">
    <property type="entry name" value="Fyv7/TAP26"/>
</dbReference>
<feature type="compositionally biased region" description="Basic and acidic residues" evidence="1">
    <location>
        <begin position="64"/>
        <end position="74"/>
    </location>
</feature>
<evidence type="ECO:0008006" key="4">
    <source>
        <dbReference type="Google" id="ProtNLM"/>
    </source>
</evidence>
<evidence type="ECO:0000256" key="1">
    <source>
        <dbReference type="SAM" id="MobiDB-lite"/>
    </source>
</evidence>
<accession>A0ABN8QGD0</accession>
<name>A0ABN8QGD0_9CNID</name>
<evidence type="ECO:0000313" key="3">
    <source>
        <dbReference type="Proteomes" id="UP001159405"/>
    </source>
</evidence>
<dbReference type="Proteomes" id="UP001159405">
    <property type="component" value="Unassembled WGS sequence"/>
</dbReference>
<feature type="compositionally biased region" description="Basic residues" evidence="1">
    <location>
        <begin position="17"/>
        <end position="27"/>
    </location>
</feature>
<evidence type="ECO:0000313" key="2">
    <source>
        <dbReference type="EMBL" id="CAH3162227.1"/>
    </source>
</evidence>
<comment type="caution">
    <text evidence="2">The sequence shown here is derived from an EMBL/GenBank/DDBJ whole genome shotgun (WGS) entry which is preliminary data.</text>
</comment>
<dbReference type="PANTHER" id="PTHR15657:SF1">
    <property type="entry name" value="THYROID TRANSCRIPTION FACTOR 1-ASSOCIATED PROTEIN 26"/>
    <property type="match status" value="1"/>
</dbReference>
<dbReference type="Pfam" id="PF08524">
    <property type="entry name" value="rRNA_processing"/>
    <property type="match status" value="1"/>
</dbReference>
<sequence length="204" mass="24095">MADEECLSKKTTTITKPRSKSKSHWRKPQNLLNVGNREKGHAFVEKRKKMALREYKKLLKKTRKEQELRKESGEKVQQTKPTLRTAEGRNDSDTISCSRPQVRLNNQDCLESSSQSVRKQHNQIKQKPVNVLIAAESEFKKRKLEKEKLIKEREVMIQKHREEVREKMRKRRETFGRLNKKTRRGQPVMANQIEHLLGKIQSKS</sequence>